<reference evidence="1 2" key="1">
    <citation type="submission" date="2017-06" db="EMBL/GenBank/DDBJ databases">
        <title>Genome sequencing of cyanobaciteial culture collection at National Institute for Environmental Studies (NIES).</title>
        <authorList>
            <person name="Hirose Y."/>
            <person name="Shimura Y."/>
            <person name="Fujisawa T."/>
            <person name="Nakamura Y."/>
            <person name="Kawachi M."/>
        </authorList>
    </citation>
    <scope>NUCLEOTIDE SEQUENCE [LARGE SCALE GENOMIC DNA]</scope>
    <source>
        <strain evidence="1 2">NIES-23</strain>
    </source>
</reference>
<dbReference type="AlphaFoldDB" id="A0A1Z4KSF9"/>
<accession>A0A1Z4KSF9</accession>
<evidence type="ECO:0000313" key="2">
    <source>
        <dbReference type="Proteomes" id="UP000217507"/>
    </source>
</evidence>
<evidence type="ECO:0008006" key="3">
    <source>
        <dbReference type="Google" id="ProtNLM"/>
    </source>
</evidence>
<dbReference type="InterPro" id="IPR014971">
    <property type="entry name" value="KGK"/>
</dbReference>
<sequence length="103" mass="11582">MGDGFERLNHDEVVSIEPDTFNKLDIAKTFKVRDLITAIKEYIGADGTPEANLYTLGINCEVLKFTAQGWKKGKVRLALEFSPDEPESPLEEISEKLAHFDIL</sequence>
<name>A0A1Z4KSF9_ANAVA</name>
<organism evidence="1 2">
    <name type="scientific">Trichormus variabilis NIES-23</name>
    <dbReference type="NCBI Taxonomy" id="1973479"/>
    <lineage>
        <taxon>Bacteria</taxon>
        <taxon>Bacillati</taxon>
        <taxon>Cyanobacteriota</taxon>
        <taxon>Cyanophyceae</taxon>
        <taxon>Nostocales</taxon>
        <taxon>Nostocaceae</taxon>
        <taxon>Trichormus</taxon>
    </lineage>
</organism>
<dbReference type="Proteomes" id="UP000217507">
    <property type="component" value="Chromosome"/>
</dbReference>
<proteinExistence type="predicted"/>
<dbReference type="Pfam" id="PF08872">
    <property type="entry name" value="KGK"/>
    <property type="match status" value="1"/>
</dbReference>
<gene>
    <name evidence="1" type="ORF">NIES23_47320</name>
</gene>
<protein>
    <recommendedName>
        <fullName evidence="3">KGK domain-containing protein</fullName>
    </recommendedName>
</protein>
<dbReference type="EMBL" id="AP018216">
    <property type="protein sequence ID" value="BAY71909.1"/>
    <property type="molecule type" value="Genomic_DNA"/>
</dbReference>
<evidence type="ECO:0000313" key="1">
    <source>
        <dbReference type="EMBL" id="BAY71909.1"/>
    </source>
</evidence>